<evidence type="ECO:0000313" key="14">
    <source>
        <dbReference type="Proteomes" id="UP001333110"/>
    </source>
</evidence>
<dbReference type="GO" id="GO:0005886">
    <property type="term" value="C:plasma membrane"/>
    <property type="evidence" value="ECO:0007669"/>
    <property type="project" value="UniProtKB-SubCell"/>
</dbReference>
<evidence type="ECO:0000313" key="13">
    <source>
        <dbReference type="EMBL" id="KAK4806452.1"/>
    </source>
</evidence>
<evidence type="ECO:0000256" key="5">
    <source>
        <dbReference type="ARBA" id="ARBA00022989"/>
    </source>
</evidence>
<dbReference type="PROSITE" id="PS00237">
    <property type="entry name" value="G_PROTEIN_RECEP_F1_1"/>
    <property type="match status" value="1"/>
</dbReference>
<dbReference type="Pfam" id="PF00001">
    <property type="entry name" value="7tm_1"/>
    <property type="match status" value="1"/>
</dbReference>
<evidence type="ECO:0000256" key="6">
    <source>
        <dbReference type="ARBA" id="ARBA00023040"/>
    </source>
</evidence>
<dbReference type="InterPro" id="IPR017452">
    <property type="entry name" value="GPCR_Rhodpsn_7TM"/>
</dbReference>
<keyword evidence="2 11" id="KW-1003">Cell membrane</keyword>
<keyword evidence="4 11" id="KW-0552">Olfaction</keyword>
<dbReference type="EMBL" id="JAUNZN010000039">
    <property type="protein sequence ID" value="KAK4806452.1"/>
    <property type="molecule type" value="Genomic_DNA"/>
</dbReference>
<feature type="transmembrane region" description="Helical" evidence="11">
    <location>
        <begin position="89"/>
        <end position="118"/>
    </location>
</feature>
<comment type="caution">
    <text evidence="11">Lacks conserved residue(s) required for the propagation of feature annotation.</text>
</comment>
<dbReference type="InterPro" id="IPR000725">
    <property type="entry name" value="Olfact_rcpt"/>
</dbReference>
<dbReference type="FunFam" id="1.20.1070.10:FF:000410">
    <property type="entry name" value="Olfactory receptor 1348"/>
    <property type="match status" value="1"/>
</dbReference>
<keyword evidence="7 11" id="KW-0472">Membrane</keyword>
<dbReference type="GO" id="GO:0004984">
    <property type="term" value="F:olfactory receptor activity"/>
    <property type="evidence" value="ECO:0007669"/>
    <property type="project" value="InterPro"/>
</dbReference>
<dbReference type="PROSITE" id="PS50262">
    <property type="entry name" value="G_PROTEIN_RECEP_F1_2"/>
    <property type="match status" value="1"/>
</dbReference>
<feature type="transmembrane region" description="Helical" evidence="11">
    <location>
        <begin position="26"/>
        <end position="45"/>
    </location>
</feature>
<dbReference type="Proteomes" id="UP001333110">
    <property type="component" value="Unassembled WGS sequence"/>
</dbReference>
<evidence type="ECO:0000256" key="2">
    <source>
        <dbReference type="ARBA" id="ARBA00022475"/>
    </source>
</evidence>
<evidence type="ECO:0000256" key="3">
    <source>
        <dbReference type="ARBA" id="ARBA00022692"/>
    </source>
</evidence>
<proteinExistence type="inferred from homology"/>
<dbReference type="InterPro" id="IPR050516">
    <property type="entry name" value="Olfactory_GPCR"/>
</dbReference>
<name>A0AAN7MYL9_MYCAM</name>
<evidence type="ECO:0000256" key="8">
    <source>
        <dbReference type="ARBA" id="ARBA00023170"/>
    </source>
</evidence>
<dbReference type="SUPFAM" id="SSF81321">
    <property type="entry name" value="Family A G protein-coupled receptor-like"/>
    <property type="match status" value="1"/>
</dbReference>
<dbReference type="Gene3D" id="1.20.1070.10">
    <property type="entry name" value="Rhodopsin 7-helix transmembrane proteins"/>
    <property type="match status" value="1"/>
</dbReference>
<dbReference type="InterPro" id="IPR000276">
    <property type="entry name" value="GPCR_Rhodpsn"/>
</dbReference>
<evidence type="ECO:0000256" key="9">
    <source>
        <dbReference type="ARBA" id="ARBA00023224"/>
    </source>
</evidence>
<evidence type="ECO:0000259" key="12">
    <source>
        <dbReference type="PROSITE" id="PS50262"/>
    </source>
</evidence>
<dbReference type="GO" id="GO:0004930">
    <property type="term" value="F:G protein-coupled receptor activity"/>
    <property type="evidence" value="ECO:0007669"/>
    <property type="project" value="UniProtKB-KW"/>
</dbReference>
<sequence>MSSASSITEFLLLAFADTRELQLLHFWLFLGIYLAALLGNGLIITTVACDHHLHTPMYFFLLNLSLLDLASISTTVPKAMANSLWDTRAISYLACAAQVFLFVFLMSAEFSLLTIMSYDRYVDICKPLHYGTLLDSKACVHMAAAAWGSGFLYAVLHTANTFSIPLCQGNALDQFFCEIPQILKVSCSDAYLREVTAMVAYLNAPFISSLSLNVVVAVLYSVVPPAVNPLIYSFRDKELKDAWQSLHAEVEGKRVLAQQHCQGAPALALSAAVLFYIPHSLSEPLCGASLKNKPREVPSRGKHD</sequence>
<feature type="transmembrane region" description="Helical" evidence="11">
    <location>
        <begin position="57"/>
        <end position="77"/>
    </location>
</feature>
<evidence type="ECO:0000256" key="1">
    <source>
        <dbReference type="ARBA" id="ARBA00004651"/>
    </source>
</evidence>
<keyword evidence="9 10" id="KW-0807">Transducer</keyword>
<comment type="subcellular location">
    <subcellularLocation>
        <location evidence="1 11">Cell membrane</location>
        <topology evidence="1 11">Multi-pass membrane protein</topology>
    </subcellularLocation>
</comment>
<keyword evidence="8 10" id="KW-0675">Receptor</keyword>
<keyword evidence="6 10" id="KW-0297">G-protein coupled receptor</keyword>
<gene>
    <name evidence="13" type="ORF">QYF61_013945</name>
</gene>
<comment type="similarity">
    <text evidence="10">Belongs to the G-protein coupled receptor 1 family.</text>
</comment>
<evidence type="ECO:0000256" key="10">
    <source>
        <dbReference type="RuleBase" id="RU000688"/>
    </source>
</evidence>
<keyword evidence="5 11" id="KW-1133">Transmembrane helix</keyword>
<dbReference type="PRINTS" id="PR00245">
    <property type="entry name" value="OLFACTORYR"/>
</dbReference>
<reference evidence="13 14" key="1">
    <citation type="journal article" date="2023" name="J. Hered.">
        <title>Chromosome-level genome of the wood stork (Mycteria americana) provides insight into avian chromosome evolution.</title>
        <authorList>
            <person name="Flamio R. Jr."/>
            <person name="Ramstad K.M."/>
        </authorList>
    </citation>
    <scope>NUCLEOTIDE SEQUENCE [LARGE SCALE GENOMIC DNA]</scope>
    <source>
        <strain evidence="13">JAX WOST 10</strain>
    </source>
</reference>
<evidence type="ECO:0000256" key="11">
    <source>
        <dbReference type="RuleBase" id="RU363047"/>
    </source>
</evidence>
<evidence type="ECO:0000256" key="7">
    <source>
        <dbReference type="ARBA" id="ARBA00023136"/>
    </source>
</evidence>
<dbReference type="PANTHER" id="PTHR26452">
    <property type="entry name" value="OLFACTORY RECEPTOR"/>
    <property type="match status" value="1"/>
</dbReference>
<keyword evidence="11" id="KW-0716">Sensory transduction</keyword>
<protein>
    <recommendedName>
        <fullName evidence="11">Olfactory receptor</fullName>
    </recommendedName>
</protein>
<feature type="domain" description="G-protein coupled receptors family 1 profile" evidence="12">
    <location>
        <begin position="39"/>
        <end position="232"/>
    </location>
</feature>
<keyword evidence="14" id="KW-1185">Reference proteome</keyword>
<organism evidence="13 14">
    <name type="scientific">Mycteria americana</name>
    <name type="common">Wood stork</name>
    <dbReference type="NCBI Taxonomy" id="33587"/>
    <lineage>
        <taxon>Eukaryota</taxon>
        <taxon>Metazoa</taxon>
        <taxon>Chordata</taxon>
        <taxon>Craniata</taxon>
        <taxon>Vertebrata</taxon>
        <taxon>Euteleostomi</taxon>
        <taxon>Archelosauria</taxon>
        <taxon>Archosauria</taxon>
        <taxon>Dinosauria</taxon>
        <taxon>Saurischia</taxon>
        <taxon>Theropoda</taxon>
        <taxon>Coelurosauria</taxon>
        <taxon>Aves</taxon>
        <taxon>Neognathae</taxon>
        <taxon>Neoaves</taxon>
        <taxon>Aequornithes</taxon>
        <taxon>Ciconiiformes</taxon>
        <taxon>Ciconiidae</taxon>
        <taxon>Mycteria</taxon>
    </lineage>
</organism>
<evidence type="ECO:0000256" key="4">
    <source>
        <dbReference type="ARBA" id="ARBA00022725"/>
    </source>
</evidence>
<dbReference type="Gene3D" id="1.10.1220.70">
    <property type="match status" value="1"/>
</dbReference>
<dbReference type="PRINTS" id="PR00237">
    <property type="entry name" value="GPCRRHODOPSN"/>
</dbReference>
<accession>A0AAN7MYL9</accession>
<comment type="caution">
    <text evidence="13">The sequence shown here is derived from an EMBL/GenBank/DDBJ whole genome shotgun (WGS) entry which is preliminary data.</text>
</comment>
<dbReference type="AlphaFoldDB" id="A0AAN7MYL9"/>
<keyword evidence="3 10" id="KW-0812">Transmembrane</keyword>